<dbReference type="EMBL" id="FR750282">
    <property type="protein sequence ID" value="CBY83973.1"/>
    <property type="molecule type" value="Genomic_DNA"/>
</dbReference>
<dbReference type="InterPro" id="IPR021454">
    <property type="entry name" value="DUF3105"/>
</dbReference>
<evidence type="ECO:0000313" key="3">
    <source>
        <dbReference type="EMBL" id="CBY83973.1"/>
    </source>
</evidence>
<keyword evidence="2" id="KW-0472">Membrane</keyword>
<protein>
    <submittedName>
        <fullName evidence="3">Putative membrane protein</fullName>
    </submittedName>
</protein>
<evidence type="ECO:0000256" key="1">
    <source>
        <dbReference type="SAM" id="MobiDB-lite"/>
    </source>
</evidence>
<sequence>MAGGRRRPGRYAVVKCPTAGGNRQESRNPYGLGPASSAYDQRACPPPRRSKGHAMGSAKNTSKSANDRRARIAEMRRAERSRDRRNRTLAITLSAVVVAGVVGFGAFVLTKESDDSDKEKAAASAPVAGEKSWDAKKLGRDHVTRRVDYPMNPPVGGDHDAVWMNCDGDVYDKAIPEVNAVHSLEHGAVWVTYNGEAADADIKALGSKVDKTPYSLMSPVADQKGALMLSAWGKQVTVKSAKDPRVNQFFSKYVQGPQTPEPGAACTQGRDA</sequence>
<keyword evidence="2" id="KW-1133">Transmembrane helix</keyword>
<name>G0LNV9_STRTA</name>
<feature type="transmembrane region" description="Helical" evidence="2">
    <location>
        <begin position="89"/>
        <end position="109"/>
    </location>
</feature>
<proteinExistence type="predicted"/>
<organism evidence="3">
    <name type="scientific">Streptomyces tacrolimicus</name>
    <dbReference type="NCBI Taxonomy" id="330919"/>
    <lineage>
        <taxon>Bacteria</taxon>
        <taxon>Bacillati</taxon>
        <taxon>Actinomycetota</taxon>
        <taxon>Actinomycetes</taxon>
        <taxon>Kitasatosporales</taxon>
        <taxon>Streptomycetaceae</taxon>
        <taxon>Streptomyces</taxon>
    </lineage>
</organism>
<gene>
    <name evidence="3" type="primary">ORF6</name>
</gene>
<dbReference type="Pfam" id="PF11303">
    <property type="entry name" value="DUF3105"/>
    <property type="match status" value="1"/>
</dbReference>
<accession>G0LNV9</accession>
<dbReference type="AlphaFoldDB" id="G0LNV9"/>
<feature type="region of interest" description="Disordered" evidence="1">
    <location>
        <begin position="1"/>
        <end position="70"/>
    </location>
</feature>
<keyword evidence="2" id="KW-0812">Transmembrane</keyword>
<evidence type="ECO:0000256" key="2">
    <source>
        <dbReference type="SAM" id="Phobius"/>
    </source>
</evidence>
<reference evidence="3" key="1">
    <citation type="journal article" date="2011" name="Appl. Microbiol. Biotechnol.">
        <title>Characterisation of a &amp;#947;-butyrolactone receptor of Streptomyces tacrolimicus: effect on sporulation and tacrolimus biosynthesis.</title>
        <authorList>
            <person name="Salehi Najafabadi Z."/>
            <person name="Barreiro C."/>
            <person name="Martinez-Castro M."/>
            <person name="Solera E."/>
            <person name="Martin J.F."/>
        </authorList>
    </citation>
    <scope>NUCLEOTIDE SEQUENCE</scope>
    <source>
        <strain evidence="3">ATCC 55098</strain>
    </source>
</reference>